<keyword evidence="8" id="KW-1185">Reference proteome</keyword>
<dbReference type="SUPFAM" id="SSF51197">
    <property type="entry name" value="Clavaminate synthase-like"/>
    <property type="match status" value="1"/>
</dbReference>
<dbReference type="InterPro" id="IPR027443">
    <property type="entry name" value="IPNS-like_sf"/>
</dbReference>
<evidence type="ECO:0000256" key="2">
    <source>
        <dbReference type="ARBA" id="ARBA00022723"/>
    </source>
</evidence>
<keyword evidence="3 5" id="KW-0560">Oxidoreductase</keyword>
<evidence type="ECO:0000256" key="3">
    <source>
        <dbReference type="ARBA" id="ARBA00023002"/>
    </source>
</evidence>
<evidence type="ECO:0000256" key="4">
    <source>
        <dbReference type="ARBA" id="ARBA00023004"/>
    </source>
</evidence>
<dbReference type="PANTHER" id="PTHR10209:SF859">
    <property type="entry name" value="OS03G0690500 PROTEIN"/>
    <property type="match status" value="1"/>
</dbReference>
<dbReference type="AlphaFoldDB" id="A0AAX6DLK3"/>
<dbReference type="Pfam" id="PF14226">
    <property type="entry name" value="DIOX_N"/>
    <property type="match status" value="1"/>
</dbReference>
<evidence type="ECO:0000259" key="6">
    <source>
        <dbReference type="PROSITE" id="PS51471"/>
    </source>
</evidence>
<dbReference type="InterPro" id="IPR026992">
    <property type="entry name" value="DIOX_N"/>
</dbReference>
<dbReference type="Proteomes" id="UP001140949">
    <property type="component" value="Unassembled WGS sequence"/>
</dbReference>
<proteinExistence type="inferred from homology"/>
<evidence type="ECO:0000256" key="5">
    <source>
        <dbReference type="RuleBase" id="RU003682"/>
    </source>
</evidence>
<dbReference type="FunFam" id="2.60.120.330:FF:000005">
    <property type="entry name" value="1-aminocyclopropane-1-carboxylate oxidase homolog 1"/>
    <property type="match status" value="1"/>
</dbReference>
<dbReference type="Pfam" id="PF03171">
    <property type="entry name" value="2OG-FeII_Oxy"/>
    <property type="match status" value="1"/>
</dbReference>
<name>A0AAX6DLK3_IRIPA</name>
<reference evidence="7" key="1">
    <citation type="journal article" date="2023" name="GigaByte">
        <title>Genome assembly of the bearded iris, Iris pallida Lam.</title>
        <authorList>
            <person name="Bruccoleri R.E."/>
            <person name="Oakeley E.J."/>
            <person name="Faust A.M.E."/>
            <person name="Altorfer M."/>
            <person name="Dessus-Babus S."/>
            <person name="Burckhardt D."/>
            <person name="Oertli M."/>
            <person name="Naumann U."/>
            <person name="Petersen F."/>
            <person name="Wong J."/>
        </authorList>
    </citation>
    <scope>NUCLEOTIDE SEQUENCE</scope>
    <source>
        <strain evidence="7">GSM-AAB239-AS_SAM_17_03QT</strain>
    </source>
</reference>
<feature type="domain" description="Fe2OG dioxygenase" evidence="6">
    <location>
        <begin position="209"/>
        <end position="310"/>
    </location>
</feature>
<dbReference type="PROSITE" id="PS51471">
    <property type="entry name" value="FE2OG_OXY"/>
    <property type="match status" value="1"/>
</dbReference>
<keyword evidence="2 5" id="KW-0479">Metal-binding</keyword>
<gene>
    <name evidence="7" type="ORF">M6B38_238545</name>
</gene>
<protein>
    <submittedName>
        <fullName evidence="7">1-aminocyclopropane-1-carboxylate oxidase-like protein 1-like</fullName>
    </submittedName>
</protein>
<dbReference type="InterPro" id="IPR044861">
    <property type="entry name" value="IPNS-like_FE2OG_OXY"/>
</dbReference>
<dbReference type="PANTHER" id="PTHR10209">
    <property type="entry name" value="OXIDOREDUCTASE, 2OG-FE II OXYGENASE FAMILY PROTEIN"/>
    <property type="match status" value="1"/>
</dbReference>
<dbReference type="EMBL" id="JANAVB010043419">
    <property type="protein sequence ID" value="KAJ6792618.1"/>
    <property type="molecule type" value="Genomic_DNA"/>
</dbReference>
<accession>A0AAX6DLK3</accession>
<evidence type="ECO:0000313" key="7">
    <source>
        <dbReference type="EMBL" id="KAJ6792618.1"/>
    </source>
</evidence>
<evidence type="ECO:0000256" key="1">
    <source>
        <dbReference type="ARBA" id="ARBA00008056"/>
    </source>
</evidence>
<dbReference type="GO" id="GO:0051213">
    <property type="term" value="F:dioxygenase activity"/>
    <property type="evidence" value="ECO:0007669"/>
    <property type="project" value="UniProtKB-ARBA"/>
</dbReference>
<reference evidence="7" key="2">
    <citation type="submission" date="2023-04" db="EMBL/GenBank/DDBJ databases">
        <authorList>
            <person name="Bruccoleri R.E."/>
            <person name="Oakeley E.J."/>
            <person name="Faust A.-M."/>
            <person name="Dessus-Babus S."/>
            <person name="Altorfer M."/>
            <person name="Burckhardt D."/>
            <person name="Oertli M."/>
            <person name="Naumann U."/>
            <person name="Petersen F."/>
            <person name="Wong J."/>
        </authorList>
    </citation>
    <scope>NUCLEOTIDE SEQUENCE</scope>
    <source>
        <strain evidence="7">GSM-AAB239-AS_SAM_17_03QT</strain>
        <tissue evidence="7">Leaf</tissue>
    </source>
</reference>
<keyword evidence="4 5" id="KW-0408">Iron</keyword>
<dbReference type="InterPro" id="IPR005123">
    <property type="entry name" value="Oxoglu/Fe-dep_dioxygenase_dom"/>
</dbReference>
<organism evidence="7 8">
    <name type="scientific">Iris pallida</name>
    <name type="common">Sweet iris</name>
    <dbReference type="NCBI Taxonomy" id="29817"/>
    <lineage>
        <taxon>Eukaryota</taxon>
        <taxon>Viridiplantae</taxon>
        <taxon>Streptophyta</taxon>
        <taxon>Embryophyta</taxon>
        <taxon>Tracheophyta</taxon>
        <taxon>Spermatophyta</taxon>
        <taxon>Magnoliopsida</taxon>
        <taxon>Liliopsida</taxon>
        <taxon>Asparagales</taxon>
        <taxon>Iridaceae</taxon>
        <taxon>Iridoideae</taxon>
        <taxon>Irideae</taxon>
        <taxon>Iris</taxon>
    </lineage>
</organism>
<comment type="caution">
    <text evidence="7">The sequence shown here is derived from an EMBL/GenBank/DDBJ whole genome shotgun (WGS) entry which is preliminary data.</text>
</comment>
<dbReference type="Gene3D" id="2.60.120.330">
    <property type="entry name" value="B-lactam Antibiotic, Isopenicillin N Synthase, Chain"/>
    <property type="match status" value="1"/>
</dbReference>
<dbReference type="GO" id="GO:0046872">
    <property type="term" value="F:metal ion binding"/>
    <property type="evidence" value="ECO:0007669"/>
    <property type="project" value="UniProtKB-KW"/>
</dbReference>
<comment type="similarity">
    <text evidence="1 5">Belongs to the iron/ascorbate-dependent oxidoreductase family.</text>
</comment>
<evidence type="ECO:0000313" key="8">
    <source>
        <dbReference type="Proteomes" id="UP001140949"/>
    </source>
</evidence>
<sequence length="361" mass="39632">MSLYDRASEIRAFDETKAGVKGLVDSGVATIPLFFHTVVDDAAAAAAAAAAAPAANSGPHPAIPVVDLRGPRERAASEVRSASRTLGLFQVVNHGVPAEVLEGTIEGVRRFSEQEAEAKAEYYARGSSRKVLFNSNFDLYSAPAANWRDTLMCVMEPDPPQPEDLPLPCRDITINYTSHIQRLGRILFKLLSEALGLEARHLEDMGCAKGLYHTMHYYPPCPEPHLTRGASRHSDPSFVTVLLQDHVGGLQALHQNQWVDVPPLSGALVINIGDLLQLISNDKLKSVEHRVLANKTGSPRISVASFFSTRFYPCSRLYGPIEELVSEENPPIYKHTSVRDFVTHYTSKGLDGRSALDHFRL</sequence>